<dbReference type="Gene3D" id="3.30.420.10">
    <property type="entry name" value="Ribonuclease H-like superfamily/Ribonuclease H"/>
    <property type="match status" value="1"/>
</dbReference>
<keyword evidence="3" id="KW-1185">Reference proteome</keyword>
<organism evidence="2 3">
    <name type="scientific">Hydrogenimonas cancrithermarum</name>
    <dbReference type="NCBI Taxonomy" id="2993563"/>
    <lineage>
        <taxon>Bacteria</taxon>
        <taxon>Pseudomonadati</taxon>
        <taxon>Campylobacterota</taxon>
        <taxon>Epsilonproteobacteria</taxon>
        <taxon>Campylobacterales</taxon>
        <taxon>Hydrogenimonadaceae</taxon>
        <taxon>Hydrogenimonas</taxon>
    </lineage>
</organism>
<feature type="domain" description="Exonuclease" evidence="1">
    <location>
        <begin position="30"/>
        <end position="203"/>
    </location>
</feature>
<evidence type="ECO:0000313" key="2">
    <source>
        <dbReference type="EMBL" id="BDY13739.1"/>
    </source>
</evidence>
<evidence type="ECO:0000313" key="3">
    <source>
        <dbReference type="Proteomes" id="UP001321445"/>
    </source>
</evidence>
<keyword evidence="2" id="KW-0378">Hydrolase</keyword>
<evidence type="ECO:0000259" key="1">
    <source>
        <dbReference type="SMART" id="SM00479"/>
    </source>
</evidence>
<dbReference type="CDD" id="cd06127">
    <property type="entry name" value="DEDDh"/>
    <property type="match status" value="1"/>
</dbReference>
<dbReference type="SMART" id="SM00479">
    <property type="entry name" value="EXOIII"/>
    <property type="match status" value="1"/>
</dbReference>
<dbReference type="RefSeq" id="WP_286336683.1">
    <property type="nucleotide sequence ID" value="NZ_AP027370.1"/>
</dbReference>
<dbReference type="InterPro" id="IPR013520">
    <property type="entry name" value="Ribonucl_H"/>
</dbReference>
<dbReference type="SUPFAM" id="SSF53098">
    <property type="entry name" value="Ribonuclease H-like"/>
    <property type="match status" value="1"/>
</dbReference>
<dbReference type="GO" id="GO:0004527">
    <property type="term" value="F:exonuclease activity"/>
    <property type="evidence" value="ECO:0007669"/>
    <property type="project" value="UniProtKB-KW"/>
</dbReference>
<reference evidence="2 3" key="1">
    <citation type="submission" date="2023-03" db="EMBL/GenBank/DDBJ databases">
        <title>Description of Hydrogenimonas sp. ISO32.</title>
        <authorList>
            <person name="Mino S."/>
            <person name="Fukazawa S."/>
            <person name="Sawabe T."/>
        </authorList>
    </citation>
    <scope>NUCLEOTIDE SEQUENCE [LARGE SCALE GENOMIC DNA]</scope>
    <source>
        <strain evidence="2 3">ISO32</strain>
    </source>
</reference>
<dbReference type="InterPro" id="IPR036397">
    <property type="entry name" value="RNaseH_sf"/>
</dbReference>
<gene>
    <name evidence="2" type="ORF">HCR_20510</name>
</gene>
<keyword evidence="2" id="KW-0540">Nuclease</keyword>
<protein>
    <submittedName>
        <fullName evidence="2">3'-5' exonuclease</fullName>
    </submittedName>
</protein>
<dbReference type="NCBIfam" id="NF006601">
    <property type="entry name" value="PRK09145.1"/>
    <property type="match status" value="1"/>
</dbReference>
<name>A0ABN6WZC0_9BACT</name>
<sequence>MFERLKRNWMKKLLKEPRYAFLFDTPPKDEVVVFDTETTGLDIKKDEIISIGAVRVKGNRILTSSQMYIKVKCDRAISEESIKIHQIRVCDMEDALDPDEAMDRFLRFIGPRPLVGYYLEFDVAMINKWIKPKLGVTLPNQLIEVSALYYDKKIGTIPQGHVDLRFDTIIETLDIPKLGKHDALNDAIMTAMMYIKLKHVKKL</sequence>
<proteinExistence type="predicted"/>
<dbReference type="Proteomes" id="UP001321445">
    <property type="component" value="Chromosome"/>
</dbReference>
<dbReference type="InterPro" id="IPR012337">
    <property type="entry name" value="RNaseH-like_sf"/>
</dbReference>
<dbReference type="PANTHER" id="PTHR30231:SF7">
    <property type="entry name" value="BLR4117 PROTEIN"/>
    <property type="match status" value="1"/>
</dbReference>
<dbReference type="Pfam" id="PF00929">
    <property type="entry name" value="RNase_T"/>
    <property type="match status" value="1"/>
</dbReference>
<accession>A0ABN6WZC0</accession>
<dbReference type="EMBL" id="AP027370">
    <property type="protein sequence ID" value="BDY13739.1"/>
    <property type="molecule type" value="Genomic_DNA"/>
</dbReference>
<dbReference type="PANTHER" id="PTHR30231">
    <property type="entry name" value="DNA POLYMERASE III SUBUNIT EPSILON"/>
    <property type="match status" value="1"/>
</dbReference>
<keyword evidence="2" id="KW-0269">Exonuclease</keyword>